<dbReference type="AlphaFoldDB" id="A0A9D4H746"/>
<keyword evidence="4" id="KW-1185">Reference proteome</keyword>
<dbReference type="GO" id="GO:0007165">
    <property type="term" value="P:signal transduction"/>
    <property type="evidence" value="ECO:0007669"/>
    <property type="project" value="InterPro"/>
</dbReference>
<evidence type="ECO:0000313" key="4">
    <source>
        <dbReference type="Proteomes" id="UP000828390"/>
    </source>
</evidence>
<gene>
    <name evidence="3" type="ORF">DPMN_104115</name>
</gene>
<feature type="domain" description="TIR" evidence="2">
    <location>
        <begin position="106"/>
        <end position="245"/>
    </location>
</feature>
<keyword evidence="1" id="KW-0812">Transmembrane</keyword>
<dbReference type="SUPFAM" id="SSF52200">
    <property type="entry name" value="Toll/Interleukin receptor TIR domain"/>
    <property type="match status" value="1"/>
</dbReference>
<keyword evidence="1" id="KW-0472">Membrane</keyword>
<evidence type="ECO:0000313" key="3">
    <source>
        <dbReference type="EMBL" id="KAH3830859.1"/>
    </source>
</evidence>
<dbReference type="InterPro" id="IPR000157">
    <property type="entry name" value="TIR_dom"/>
</dbReference>
<dbReference type="InterPro" id="IPR035897">
    <property type="entry name" value="Toll_tir_struct_dom_sf"/>
</dbReference>
<evidence type="ECO:0000256" key="1">
    <source>
        <dbReference type="SAM" id="Phobius"/>
    </source>
</evidence>
<reference evidence="3" key="1">
    <citation type="journal article" date="2019" name="bioRxiv">
        <title>The Genome of the Zebra Mussel, Dreissena polymorpha: A Resource for Invasive Species Research.</title>
        <authorList>
            <person name="McCartney M.A."/>
            <person name="Auch B."/>
            <person name="Kono T."/>
            <person name="Mallez S."/>
            <person name="Zhang Y."/>
            <person name="Obille A."/>
            <person name="Becker A."/>
            <person name="Abrahante J.E."/>
            <person name="Garbe J."/>
            <person name="Badalamenti J.P."/>
            <person name="Herman A."/>
            <person name="Mangelson H."/>
            <person name="Liachko I."/>
            <person name="Sullivan S."/>
            <person name="Sone E.D."/>
            <person name="Koren S."/>
            <person name="Silverstein K.A.T."/>
            <person name="Beckman K.B."/>
            <person name="Gohl D.M."/>
        </authorList>
    </citation>
    <scope>NUCLEOTIDE SEQUENCE</scope>
    <source>
        <strain evidence="3">Duluth1</strain>
        <tissue evidence="3">Whole animal</tissue>
    </source>
</reference>
<reference evidence="3" key="2">
    <citation type="submission" date="2020-11" db="EMBL/GenBank/DDBJ databases">
        <authorList>
            <person name="McCartney M.A."/>
            <person name="Auch B."/>
            <person name="Kono T."/>
            <person name="Mallez S."/>
            <person name="Becker A."/>
            <person name="Gohl D.M."/>
            <person name="Silverstein K.A.T."/>
            <person name="Koren S."/>
            <person name="Bechman K.B."/>
            <person name="Herman A."/>
            <person name="Abrahante J.E."/>
            <person name="Garbe J."/>
        </authorList>
    </citation>
    <scope>NUCLEOTIDE SEQUENCE</scope>
    <source>
        <strain evidence="3">Duluth1</strain>
        <tissue evidence="3">Whole animal</tissue>
    </source>
</reference>
<dbReference type="EMBL" id="JAIWYP010000004">
    <property type="protein sequence ID" value="KAH3830859.1"/>
    <property type="molecule type" value="Genomic_DNA"/>
</dbReference>
<comment type="caution">
    <text evidence="3">The sequence shown here is derived from an EMBL/GenBank/DDBJ whole genome shotgun (WGS) entry which is preliminary data.</text>
</comment>
<protein>
    <recommendedName>
        <fullName evidence="2">TIR domain-containing protein</fullName>
    </recommendedName>
</protein>
<accession>A0A9D4H746</accession>
<sequence length="293" mass="33725">MNFGKSTVKCNCGNLWIGEWIRSRGRETLLFCKTGKGVYDAFHVTADILNCSNENAVMATKWAMIGTGIFLCLTFLIGMVGLYYRYEIFILKRSLSKNWTNIGHKFHFDVFLSYSPNSSFVSKLIEHAVRPMLNQSNYEVLSTFFNISFGDDLESTILKAINVSRTFVVFVCDIYHTDERCVNEFNGIWACFKCQPGRQIIIVNMNSYESNLMHDRRIKAFVRLGLDLNFTERSSKLTQRLRSRIGKPSCKATNSEWSEFNHSDVDIKVTRRADIVVKEFSDMDFYLPGTSTQ</sequence>
<dbReference type="Gene3D" id="3.40.50.10140">
    <property type="entry name" value="Toll/interleukin-1 receptor homology (TIR) domain"/>
    <property type="match status" value="1"/>
</dbReference>
<proteinExistence type="predicted"/>
<keyword evidence="1" id="KW-1133">Transmembrane helix</keyword>
<evidence type="ECO:0000259" key="2">
    <source>
        <dbReference type="PROSITE" id="PS50104"/>
    </source>
</evidence>
<organism evidence="3 4">
    <name type="scientific">Dreissena polymorpha</name>
    <name type="common">Zebra mussel</name>
    <name type="synonym">Mytilus polymorpha</name>
    <dbReference type="NCBI Taxonomy" id="45954"/>
    <lineage>
        <taxon>Eukaryota</taxon>
        <taxon>Metazoa</taxon>
        <taxon>Spiralia</taxon>
        <taxon>Lophotrochozoa</taxon>
        <taxon>Mollusca</taxon>
        <taxon>Bivalvia</taxon>
        <taxon>Autobranchia</taxon>
        <taxon>Heteroconchia</taxon>
        <taxon>Euheterodonta</taxon>
        <taxon>Imparidentia</taxon>
        <taxon>Neoheterodontei</taxon>
        <taxon>Myida</taxon>
        <taxon>Dreissenoidea</taxon>
        <taxon>Dreissenidae</taxon>
        <taxon>Dreissena</taxon>
    </lineage>
</organism>
<dbReference type="Pfam" id="PF01582">
    <property type="entry name" value="TIR"/>
    <property type="match status" value="1"/>
</dbReference>
<name>A0A9D4H746_DREPO</name>
<feature type="transmembrane region" description="Helical" evidence="1">
    <location>
        <begin position="62"/>
        <end position="84"/>
    </location>
</feature>
<dbReference type="PROSITE" id="PS50104">
    <property type="entry name" value="TIR"/>
    <property type="match status" value="1"/>
</dbReference>
<dbReference type="Proteomes" id="UP000828390">
    <property type="component" value="Unassembled WGS sequence"/>
</dbReference>